<dbReference type="EMBL" id="CH473999">
    <property type="protein sequence ID" value="EDL78083.1"/>
    <property type="molecule type" value="Genomic_DNA"/>
</dbReference>
<gene>
    <name evidence="2" type="ORF">rCG_36549</name>
</gene>
<protein>
    <submittedName>
        <fullName evidence="2">RCG36549</fullName>
    </submittedName>
</protein>
<sequence>MLPTNNQGKKKLHPPPRHPSFRSPFHNPLIQTSSAARLPPSCSGGRDPNQKVPDREFSSVAKKLFVLGFFCRCS</sequence>
<feature type="compositionally biased region" description="Basic residues" evidence="1">
    <location>
        <begin position="8"/>
        <end position="20"/>
    </location>
</feature>
<evidence type="ECO:0000313" key="2">
    <source>
        <dbReference type="EMBL" id="EDL78083.1"/>
    </source>
</evidence>
<evidence type="ECO:0000256" key="1">
    <source>
        <dbReference type="SAM" id="MobiDB-lite"/>
    </source>
</evidence>
<organism evidence="2 3">
    <name type="scientific">Rattus norvegicus</name>
    <name type="common">Rat</name>
    <dbReference type="NCBI Taxonomy" id="10116"/>
    <lineage>
        <taxon>Eukaryota</taxon>
        <taxon>Metazoa</taxon>
        <taxon>Chordata</taxon>
        <taxon>Craniata</taxon>
        <taxon>Vertebrata</taxon>
        <taxon>Euteleostomi</taxon>
        <taxon>Mammalia</taxon>
        <taxon>Eutheria</taxon>
        <taxon>Euarchontoglires</taxon>
        <taxon>Glires</taxon>
        <taxon>Rodentia</taxon>
        <taxon>Myomorpha</taxon>
        <taxon>Muroidea</taxon>
        <taxon>Muridae</taxon>
        <taxon>Murinae</taxon>
        <taxon>Rattus</taxon>
    </lineage>
</organism>
<accession>A6JS25</accession>
<reference evidence="2 3" key="1">
    <citation type="submission" date="2005-09" db="EMBL/GenBank/DDBJ databases">
        <authorList>
            <person name="Mural R.J."/>
            <person name="Li P.W."/>
            <person name="Adams M.D."/>
            <person name="Amanatides P.G."/>
            <person name="Baden-Tillson H."/>
            <person name="Barnstead M."/>
            <person name="Chin S.H."/>
            <person name="Dew I."/>
            <person name="Evans C.A."/>
            <person name="Ferriera S."/>
            <person name="Flanigan M."/>
            <person name="Fosler C."/>
            <person name="Glodek A."/>
            <person name="Gu Z."/>
            <person name="Holt R.A."/>
            <person name="Jennings D."/>
            <person name="Kraft C.L."/>
            <person name="Lu F."/>
            <person name="Nguyen T."/>
            <person name="Nusskern D.R."/>
            <person name="Pfannkoch C.M."/>
            <person name="Sitter C."/>
            <person name="Sutton G.G."/>
            <person name="Venter J.C."/>
            <person name="Wang Z."/>
            <person name="Woodage T."/>
            <person name="Zheng X.H."/>
            <person name="Zhong F."/>
        </authorList>
    </citation>
    <scope>NUCLEOTIDE SEQUENCE [LARGE SCALE GENOMIC DNA]</scope>
    <source>
        <strain>BN</strain>
        <strain evidence="3">Sprague-Dawley</strain>
    </source>
</reference>
<evidence type="ECO:0000313" key="3">
    <source>
        <dbReference type="Proteomes" id="UP000234681"/>
    </source>
</evidence>
<name>A6JS25_RAT</name>
<dbReference type="Proteomes" id="UP000234681">
    <property type="component" value="Chromosome 11"/>
</dbReference>
<feature type="region of interest" description="Disordered" evidence="1">
    <location>
        <begin position="1"/>
        <end position="54"/>
    </location>
</feature>
<dbReference type="AlphaFoldDB" id="A6JS25"/>
<proteinExistence type="predicted"/>